<dbReference type="InterPro" id="IPR011659">
    <property type="entry name" value="WD40"/>
</dbReference>
<organism evidence="3 4">
    <name type="scientific">Glaciecola siphonariae</name>
    <dbReference type="NCBI Taxonomy" id="521012"/>
    <lineage>
        <taxon>Bacteria</taxon>
        <taxon>Pseudomonadati</taxon>
        <taxon>Pseudomonadota</taxon>
        <taxon>Gammaproteobacteria</taxon>
        <taxon>Alteromonadales</taxon>
        <taxon>Alteromonadaceae</taxon>
        <taxon>Glaciecola</taxon>
    </lineage>
</organism>
<feature type="signal peptide" evidence="1">
    <location>
        <begin position="1"/>
        <end position="18"/>
    </location>
</feature>
<dbReference type="EMBL" id="JBHSGU010000001">
    <property type="protein sequence ID" value="MFC4698758.1"/>
    <property type="molecule type" value="Genomic_DNA"/>
</dbReference>
<reference evidence="4" key="1">
    <citation type="journal article" date="2019" name="Int. J. Syst. Evol. Microbiol.">
        <title>The Global Catalogue of Microorganisms (GCM) 10K type strain sequencing project: providing services to taxonomists for standard genome sequencing and annotation.</title>
        <authorList>
            <consortium name="The Broad Institute Genomics Platform"/>
            <consortium name="The Broad Institute Genome Sequencing Center for Infectious Disease"/>
            <person name="Wu L."/>
            <person name="Ma J."/>
        </authorList>
    </citation>
    <scope>NUCLEOTIDE SEQUENCE [LARGE SCALE GENOMIC DNA]</scope>
    <source>
        <strain evidence="4">KACC 12507</strain>
    </source>
</reference>
<dbReference type="InterPro" id="IPR011042">
    <property type="entry name" value="6-blade_b-propeller_TolB-like"/>
</dbReference>
<evidence type="ECO:0000313" key="4">
    <source>
        <dbReference type="Proteomes" id="UP001595897"/>
    </source>
</evidence>
<keyword evidence="4" id="KW-1185">Reference proteome</keyword>
<name>A0ABV9LS50_9ALTE</name>
<evidence type="ECO:0000259" key="2">
    <source>
        <dbReference type="Pfam" id="PF18582"/>
    </source>
</evidence>
<evidence type="ECO:0000256" key="1">
    <source>
        <dbReference type="SAM" id="SignalP"/>
    </source>
</evidence>
<dbReference type="PROSITE" id="PS51257">
    <property type="entry name" value="PROKAR_LIPOPROTEIN"/>
    <property type="match status" value="1"/>
</dbReference>
<proteinExistence type="predicted"/>
<dbReference type="Pfam" id="PF18582">
    <property type="entry name" value="HZS_alpha"/>
    <property type="match status" value="1"/>
</dbReference>
<dbReference type="Pfam" id="PF07676">
    <property type="entry name" value="PD40"/>
    <property type="match status" value="1"/>
</dbReference>
<protein>
    <recommendedName>
        <fullName evidence="2">Hydrazine synthase alpha subunit middle domain-containing protein</fullName>
    </recommendedName>
</protein>
<keyword evidence="1" id="KW-0732">Signal</keyword>
<dbReference type="RefSeq" id="WP_382405402.1">
    <property type="nucleotide sequence ID" value="NZ_JBHSGU010000001.1"/>
</dbReference>
<accession>A0ABV9LS50</accession>
<comment type="caution">
    <text evidence="3">The sequence shown here is derived from an EMBL/GenBank/DDBJ whole genome shotgun (WGS) entry which is preliminary data.</text>
</comment>
<dbReference type="SUPFAM" id="SSF82171">
    <property type="entry name" value="DPP6 N-terminal domain-like"/>
    <property type="match status" value="1"/>
</dbReference>
<sequence>MRKLYRSLLLLSLLSALAACGGSVVSNEEQEPDPVVIDVPIAFIERNIAISEGEPLRDLREPAQFIAGASLKIKARANASAPEIDLTPRILTLMLGDDALLEDEDGNPLAIDIKDLENDYTGTRIIFAARAPELEDMDVLPTWNIYEYDRSIDEVRRIIASDTLAEAGDDTGPVYLADGRIVFSSTRQRGNQARLLDEGKPQYAGLEEGLDVFASVLHIMDSDGSDLRQISFNQSHDLDPIVLPNGKILFSRWDQVASNKGINLYQINADGSDLTLMYGRHSHDSVEGLDDVQYANTSVTPSGQVLLGINSFANPLFGTNFVSIDIDNFVDNKTPIASMQGMTETAQQTVLFDSISLLDEISRGGYINALYPLWDGSGRILFSWSQCLLYQPLPEDAAPDSERTIAPCTEENVLDPAFEQAPAVYGLWMFDPDLATEKGADSEETQLPLTTGQDMFAVSEVVAMESRPFPANPESSVDRSRQALLDEGFGVLHIQSVYDFDGTDESPFGLEATRNPSQTPASMRPARFLRVVKSVSIPDDEVRDFDNSAFGRSNNQLMREIVGYTPIQPDGSVEVAIVANVPFSISVVDATGKRIGERHNNWLQLMPAEQKNCIGCHSSDSTEPHGRIDAQAASINSGAPNTGVPFPDTNPALFADLGETMAQTLSRVNGLARLTSDIVFEDVWVDPVLQAPEPSFEYAYADLESPLPITQACAQNWTAICRAVINYPDHVAPIFAVARTVTDELGNVLQDNTCVACHTPVDAAGMTQVPAAQLDLSASPSPENADFLTSYRELLFNDNEQEVIDGALLDRLVPVLDQDGNPVFARDENGDLILDADGNPIILTQTVGVSASMRTQGALASEAFFAPFEGGSHQGYLSGAELKLIAEWLDVGAQYYNNPFDAPED</sequence>
<feature type="chain" id="PRO_5047421351" description="Hydrazine synthase alpha subunit middle domain-containing protein" evidence="1">
    <location>
        <begin position="19"/>
        <end position="905"/>
    </location>
</feature>
<evidence type="ECO:0000313" key="3">
    <source>
        <dbReference type="EMBL" id="MFC4698758.1"/>
    </source>
</evidence>
<dbReference type="InterPro" id="IPR040698">
    <property type="entry name" value="HZS_alpha_mid"/>
</dbReference>
<dbReference type="Gene3D" id="2.120.10.30">
    <property type="entry name" value="TolB, C-terminal domain"/>
    <property type="match status" value="1"/>
</dbReference>
<gene>
    <name evidence="3" type="ORF">ACFO4O_01105</name>
</gene>
<feature type="domain" description="Hydrazine synthase alpha subunit middle" evidence="2">
    <location>
        <begin position="539"/>
        <end position="617"/>
    </location>
</feature>
<dbReference type="Proteomes" id="UP001595897">
    <property type="component" value="Unassembled WGS sequence"/>
</dbReference>